<sequence length="133" mass="14968">MSVFVPPDSDVFQPRKSIRKKYSSAVKFRDDLDLQAALDAAVRVRTPDDRAPLAGGAQDQPADRGAGALRHNQSHVHAPENNAWAAKGYGDVVRPESCPEWPSSDAPKLFNYKHDHFEIRFKCKQDNSYYPEE</sequence>
<evidence type="ECO:0000313" key="2">
    <source>
        <dbReference type="Proteomes" id="UP000095287"/>
    </source>
</evidence>
<keyword evidence="2" id="KW-1185">Reference proteome</keyword>
<evidence type="ECO:0000256" key="1">
    <source>
        <dbReference type="SAM" id="MobiDB-lite"/>
    </source>
</evidence>
<name>A0A1I7Z456_9BILA</name>
<dbReference type="Proteomes" id="UP000095287">
    <property type="component" value="Unplaced"/>
</dbReference>
<evidence type="ECO:0000313" key="3">
    <source>
        <dbReference type="WBParaSite" id="L893_g22417.t1"/>
    </source>
</evidence>
<dbReference type="WBParaSite" id="L893_g22417.t1">
    <property type="protein sequence ID" value="L893_g22417.t1"/>
    <property type="gene ID" value="L893_g22417"/>
</dbReference>
<organism evidence="2 3">
    <name type="scientific">Steinernema glaseri</name>
    <dbReference type="NCBI Taxonomy" id="37863"/>
    <lineage>
        <taxon>Eukaryota</taxon>
        <taxon>Metazoa</taxon>
        <taxon>Ecdysozoa</taxon>
        <taxon>Nematoda</taxon>
        <taxon>Chromadorea</taxon>
        <taxon>Rhabditida</taxon>
        <taxon>Tylenchina</taxon>
        <taxon>Panagrolaimomorpha</taxon>
        <taxon>Strongyloidoidea</taxon>
        <taxon>Steinernematidae</taxon>
        <taxon>Steinernema</taxon>
    </lineage>
</organism>
<proteinExistence type="predicted"/>
<reference evidence="3" key="1">
    <citation type="submission" date="2016-11" db="UniProtKB">
        <authorList>
            <consortium name="WormBaseParasite"/>
        </authorList>
    </citation>
    <scope>IDENTIFICATION</scope>
</reference>
<accession>A0A1I7Z456</accession>
<feature type="region of interest" description="Disordered" evidence="1">
    <location>
        <begin position="43"/>
        <end position="83"/>
    </location>
</feature>
<dbReference type="AlphaFoldDB" id="A0A1I7Z456"/>
<protein>
    <submittedName>
        <fullName evidence="3">Uncharacterized protein</fullName>
    </submittedName>
</protein>